<reference evidence="1 2" key="1">
    <citation type="submission" date="2017-05" db="EMBL/GenBank/DDBJ databases">
        <authorList>
            <person name="Song R."/>
            <person name="Chenine A.L."/>
            <person name="Ruprecht R.M."/>
        </authorList>
    </citation>
    <scope>NUCLEOTIDE SEQUENCE [LARGE SCALE GENOMIC DNA]</scope>
</reference>
<proteinExistence type="predicted"/>
<dbReference type="OrthoDB" id="5503at10239"/>
<dbReference type="EMBL" id="MF063068">
    <property type="protein sequence ID" value="ARV77305.1"/>
    <property type="molecule type" value="Genomic_DNA"/>
</dbReference>
<evidence type="ECO:0000313" key="1">
    <source>
        <dbReference type="EMBL" id="ARV77305.1"/>
    </source>
</evidence>
<protein>
    <submittedName>
        <fullName evidence="1">Putative virion structural protein</fullName>
    </submittedName>
</protein>
<sequence length="338" mass="36780">MLELLLSAGAKKAATFWPDSGPGTKMLQFGDQTAGYFGEVSSTELYNSVGIYALAQFSGGTLYPGDISWLKFFIDGKVVYYAKQQVGANLCWNDVYNAGCALGIRGIGPYPVGAGVDQFRLGVVTEGNRDWTLLLRMPKTGQSDPALVDPTNVLLSEWNRTIMRVVNGGWGTYTPADLGRTTDMASMCLETWTNATTWHYVRGSTNDATSRTNIAKTLNSLWRPVLELVDATKIAFDPRNIEYLSTGLIPPSINNGTVATDVIYSLNGFHWTNALNNRPTITEIAFADIANAPQGITYTGAPLNEFGVVIDDADVVPPQTFIWDIGPLSEFGFTTETI</sequence>
<dbReference type="Proteomes" id="UP000224829">
    <property type="component" value="Segment"/>
</dbReference>
<gene>
    <name evidence="1" type="ORF">NOXIFER_136</name>
</gene>
<keyword evidence="2" id="KW-1185">Reference proteome</keyword>
<accession>A0A1Y0SXN9</accession>
<evidence type="ECO:0000313" key="2">
    <source>
        <dbReference type="Proteomes" id="UP000224829"/>
    </source>
</evidence>
<organism evidence="1 2">
    <name type="scientific">Pseudomonas phage Noxifer</name>
    <dbReference type="NCBI Taxonomy" id="2006684"/>
    <lineage>
        <taxon>Viruses</taxon>
        <taxon>Duplodnaviria</taxon>
        <taxon>Heunggongvirae</taxon>
        <taxon>Uroviricota</taxon>
        <taxon>Caudoviricetes</taxon>
        <taxon>Chimalliviridae</taxon>
        <taxon>Noxifervirus</taxon>
        <taxon>Noxifervirus noxifer</taxon>
    </lineage>
</organism>
<name>A0A1Y0SXN9_9CAUD</name>